<organism evidence="1">
    <name type="scientific">Hexamita inflata</name>
    <dbReference type="NCBI Taxonomy" id="28002"/>
    <lineage>
        <taxon>Eukaryota</taxon>
        <taxon>Metamonada</taxon>
        <taxon>Diplomonadida</taxon>
        <taxon>Hexamitidae</taxon>
        <taxon>Hexamitinae</taxon>
        <taxon>Hexamita</taxon>
    </lineage>
</organism>
<keyword evidence="3" id="KW-1185">Reference proteome</keyword>
<sequence>MIQVLVLGDNKIANLLKHYNIVHSHINNVITRPSTQITPPKSITHLCILLQEPDTFATRPISYISTQLNRIGVEYTAQISSQMRHLMDIGNYLHMYFRKRIDRMQYCTSLVQMELNERLRTGGNVVLCGLLELGYNRF</sequence>
<comment type="caution">
    <text evidence="1">The sequence shown here is derived from an EMBL/GenBank/DDBJ whole genome shotgun (WGS) entry which is preliminary data.</text>
</comment>
<protein>
    <submittedName>
        <fullName evidence="2">Hypothetical_protein</fullName>
    </submittedName>
</protein>
<dbReference type="EMBL" id="CAXDID020000098">
    <property type="protein sequence ID" value="CAL6025324.1"/>
    <property type="molecule type" value="Genomic_DNA"/>
</dbReference>
<proteinExistence type="predicted"/>
<accession>A0AA86PD96</accession>
<evidence type="ECO:0000313" key="1">
    <source>
        <dbReference type="EMBL" id="CAI9936841.1"/>
    </source>
</evidence>
<reference evidence="2 3" key="2">
    <citation type="submission" date="2024-07" db="EMBL/GenBank/DDBJ databases">
        <authorList>
            <person name="Akdeniz Z."/>
        </authorList>
    </citation>
    <scope>NUCLEOTIDE SEQUENCE [LARGE SCALE GENOMIC DNA]</scope>
</reference>
<dbReference type="EMBL" id="CATOUU010000642">
    <property type="protein sequence ID" value="CAI9936841.1"/>
    <property type="molecule type" value="Genomic_DNA"/>
</dbReference>
<dbReference type="AlphaFoldDB" id="A0AA86PD96"/>
<reference evidence="1" key="1">
    <citation type="submission" date="2023-06" db="EMBL/GenBank/DDBJ databases">
        <authorList>
            <person name="Kurt Z."/>
        </authorList>
    </citation>
    <scope>NUCLEOTIDE SEQUENCE</scope>
</reference>
<gene>
    <name evidence="1" type="ORF">HINF_LOCUS24486</name>
    <name evidence="2" type="ORF">HINF_LOCUS30162</name>
</gene>
<name>A0AA86PD96_9EUKA</name>
<evidence type="ECO:0000313" key="3">
    <source>
        <dbReference type="Proteomes" id="UP001642409"/>
    </source>
</evidence>
<evidence type="ECO:0000313" key="2">
    <source>
        <dbReference type="EMBL" id="CAL6025324.1"/>
    </source>
</evidence>
<dbReference type="Proteomes" id="UP001642409">
    <property type="component" value="Unassembled WGS sequence"/>
</dbReference>